<keyword evidence="8" id="KW-0406">Ion transport</keyword>
<keyword evidence="7 12" id="KW-1133">Transmembrane helix</keyword>
<evidence type="ECO:0000256" key="6">
    <source>
        <dbReference type="ARBA" id="ARBA00022692"/>
    </source>
</evidence>
<comment type="subcellular location">
    <subcellularLocation>
        <location evidence="2">Cell membrane</location>
        <topology evidence="2">Multi-pass membrane protein</topology>
    </subcellularLocation>
</comment>
<evidence type="ECO:0000256" key="11">
    <source>
        <dbReference type="ARBA" id="ARBA00032555"/>
    </source>
</evidence>
<evidence type="ECO:0000256" key="12">
    <source>
        <dbReference type="SAM" id="Phobius"/>
    </source>
</evidence>
<evidence type="ECO:0000256" key="5">
    <source>
        <dbReference type="ARBA" id="ARBA00022475"/>
    </source>
</evidence>
<accession>A0A0N5AGM1</accession>
<dbReference type="PANTHER" id="PTHR23516">
    <property type="entry name" value="SAM (S-ADENOSYL METHIONINE) TRANSPORTER"/>
    <property type="match status" value="1"/>
</dbReference>
<comment type="function">
    <text evidence="1">Mediates high-affinity intracellular uptake of the rare oligo-element molybdenum.</text>
</comment>
<dbReference type="Gene3D" id="1.20.1250.20">
    <property type="entry name" value="MFS general substrate transporter like domains"/>
    <property type="match status" value="1"/>
</dbReference>
<keyword evidence="9 12" id="KW-0472">Membrane</keyword>
<evidence type="ECO:0000256" key="7">
    <source>
        <dbReference type="ARBA" id="ARBA00022989"/>
    </source>
</evidence>
<feature type="transmembrane region" description="Helical" evidence="12">
    <location>
        <begin position="364"/>
        <end position="384"/>
    </location>
</feature>
<dbReference type="SUPFAM" id="SSF103473">
    <property type="entry name" value="MFS general substrate transporter"/>
    <property type="match status" value="1"/>
</dbReference>
<dbReference type="InterPro" id="IPR008509">
    <property type="entry name" value="MOT2/MFSD5"/>
</dbReference>
<dbReference type="GO" id="GO:0005886">
    <property type="term" value="C:plasma membrane"/>
    <property type="evidence" value="ECO:0007669"/>
    <property type="project" value="UniProtKB-SubCell"/>
</dbReference>
<feature type="transmembrane region" description="Helical" evidence="12">
    <location>
        <begin position="6"/>
        <end position="30"/>
    </location>
</feature>
<evidence type="ECO:0000256" key="8">
    <source>
        <dbReference type="ARBA" id="ARBA00023065"/>
    </source>
</evidence>
<name>A0A0N5AGM1_9BILA</name>
<evidence type="ECO:0000313" key="14">
    <source>
        <dbReference type="WBParaSite" id="SMUV_0000348101-mRNA-1"/>
    </source>
</evidence>
<evidence type="ECO:0000256" key="3">
    <source>
        <dbReference type="ARBA" id="ARBA00021242"/>
    </source>
</evidence>
<dbReference type="Pfam" id="PF05631">
    <property type="entry name" value="MFS_5"/>
    <property type="match status" value="2"/>
</dbReference>
<dbReference type="WBParaSite" id="SMUV_0000348101-mRNA-1">
    <property type="protein sequence ID" value="SMUV_0000348101-mRNA-1"/>
    <property type="gene ID" value="SMUV_0000348101"/>
</dbReference>
<evidence type="ECO:0000256" key="2">
    <source>
        <dbReference type="ARBA" id="ARBA00004651"/>
    </source>
</evidence>
<proteinExistence type="predicted"/>
<keyword evidence="6 12" id="KW-0812">Transmembrane</keyword>
<dbReference type="GO" id="GO:0006811">
    <property type="term" value="P:monoatomic ion transport"/>
    <property type="evidence" value="ECO:0007669"/>
    <property type="project" value="UniProtKB-KW"/>
</dbReference>
<organism evidence="13 14">
    <name type="scientific">Syphacia muris</name>
    <dbReference type="NCBI Taxonomy" id="451379"/>
    <lineage>
        <taxon>Eukaryota</taxon>
        <taxon>Metazoa</taxon>
        <taxon>Ecdysozoa</taxon>
        <taxon>Nematoda</taxon>
        <taxon>Chromadorea</taxon>
        <taxon>Rhabditida</taxon>
        <taxon>Spirurina</taxon>
        <taxon>Oxyuridomorpha</taxon>
        <taxon>Oxyuroidea</taxon>
        <taxon>Oxyuridae</taxon>
        <taxon>Syphacia</taxon>
    </lineage>
</organism>
<evidence type="ECO:0000256" key="1">
    <source>
        <dbReference type="ARBA" id="ARBA00003019"/>
    </source>
</evidence>
<feature type="transmembrane region" description="Helical" evidence="12">
    <location>
        <begin position="325"/>
        <end position="343"/>
    </location>
</feature>
<evidence type="ECO:0000256" key="10">
    <source>
        <dbReference type="ARBA" id="ARBA00030646"/>
    </source>
</evidence>
<dbReference type="AlphaFoldDB" id="A0A0N5AGM1"/>
<sequence>MINAGLNGLALIWTLFAVAFTGHLVFKYGWGAKDVAQRNAQFKSLQRHYLIPYLSILLAESIQGPYLYVLYYAYGFIPSQIAVLYATGLVMNVICTVFTVYLLSRYGRKVLCLCCVASGSLACALKYGHEHVLSFDFPKEWLFSSVAILSTTAGFLSVAAGFIAEFAEWMSSVTAFPFFFSVLFQLAGGTYIMKVWPENCLEAEHRINVKQQFTRALGIFKRKPEILVLCSVHTLFESTMLIFIFVWTPLFIHYQTVVPRRLSYGIIYSAFMASALLGSTLSRSFRKIVSPSLSLLGSSLVSLFSLTLVVLIIPTQVDQWTSRKYYMLLFVCCLFETCVGIYLPAMNKLQAEMLPADRRHALLALLRVPLTIISCSGMLFLHAGSTDWQIVAMACVLLLFCTLSAFLLHIAVSRANRNKFNDHFVLQLTTNIPEELDDSDNFSHLADGPGLK</sequence>
<dbReference type="PANTHER" id="PTHR23516:SF1">
    <property type="entry name" value="MOLYBDATE-ANION TRANSPORTER"/>
    <property type="match status" value="1"/>
</dbReference>
<evidence type="ECO:0000313" key="13">
    <source>
        <dbReference type="Proteomes" id="UP000046393"/>
    </source>
</evidence>
<dbReference type="Proteomes" id="UP000046393">
    <property type="component" value="Unplaced"/>
</dbReference>
<feature type="transmembrane region" description="Helical" evidence="12">
    <location>
        <begin position="390"/>
        <end position="412"/>
    </location>
</feature>
<dbReference type="GO" id="GO:0015098">
    <property type="term" value="F:molybdate ion transmembrane transporter activity"/>
    <property type="evidence" value="ECO:0007669"/>
    <property type="project" value="InterPro"/>
</dbReference>
<dbReference type="InterPro" id="IPR036259">
    <property type="entry name" value="MFS_trans_sf"/>
</dbReference>
<feature type="transmembrane region" description="Helical" evidence="12">
    <location>
        <begin position="262"/>
        <end position="281"/>
    </location>
</feature>
<keyword evidence="5" id="KW-1003">Cell membrane</keyword>
<feature type="transmembrane region" description="Helical" evidence="12">
    <location>
        <begin position="80"/>
        <end position="103"/>
    </location>
</feature>
<feature type="transmembrane region" description="Helical" evidence="12">
    <location>
        <begin position="226"/>
        <end position="250"/>
    </location>
</feature>
<protein>
    <recommendedName>
        <fullName evidence="3">Molybdate-anion transporter</fullName>
    </recommendedName>
    <alternativeName>
        <fullName evidence="10">Major facilitator superfamily domain-containing protein 5</fullName>
    </alternativeName>
    <alternativeName>
        <fullName evidence="11">Molybdate transporter 2 homolog</fullName>
    </alternativeName>
</protein>
<keyword evidence="4" id="KW-0813">Transport</keyword>
<keyword evidence="13" id="KW-1185">Reference proteome</keyword>
<evidence type="ECO:0000256" key="4">
    <source>
        <dbReference type="ARBA" id="ARBA00022448"/>
    </source>
</evidence>
<reference evidence="14" key="1">
    <citation type="submission" date="2017-02" db="UniProtKB">
        <authorList>
            <consortium name="WormBaseParasite"/>
        </authorList>
    </citation>
    <scope>IDENTIFICATION</scope>
</reference>
<feature type="transmembrane region" description="Helical" evidence="12">
    <location>
        <begin position="293"/>
        <end position="313"/>
    </location>
</feature>
<evidence type="ECO:0000256" key="9">
    <source>
        <dbReference type="ARBA" id="ARBA00023136"/>
    </source>
</evidence>
<feature type="transmembrane region" description="Helical" evidence="12">
    <location>
        <begin position="50"/>
        <end position="74"/>
    </location>
</feature>
<feature type="transmembrane region" description="Helical" evidence="12">
    <location>
        <begin position="141"/>
        <end position="164"/>
    </location>
</feature>